<evidence type="ECO:0000313" key="2">
    <source>
        <dbReference type="Proteomes" id="UP000324629"/>
    </source>
</evidence>
<comment type="caution">
    <text evidence="1">The sequence shown here is derived from an EMBL/GenBank/DDBJ whole genome shotgun (WGS) entry which is preliminary data.</text>
</comment>
<gene>
    <name evidence="1" type="ORF">DEA37_0008693</name>
</gene>
<accession>A0A5J4NSL7</accession>
<name>A0A5J4NSL7_9TREM</name>
<keyword evidence="2" id="KW-1185">Reference proteome</keyword>
<evidence type="ECO:0008006" key="3">
    <source>
        <dbReference type="Google" id="ProtNLM"/>
    </source>
</evidence>
<dbReference type="EMBL" id="QNGE01001088">
    <property type="protein sequence ID" value="KAA3678481.1"/>
    <property type="molecule type" value="Genomic_DNA"/>
</dbReference>
<dbReference type="PANTHER" id="PTHR33053">
    <property type="entry name" value="PROTEIN, PUTATIVE-RELATED"/>
    <property type="match status" value="1"/>
</dbReference>
<organism evidence="1 2">
    <name type="scientific">Paragonimus westermani</name>
    <dbReference type="NCBI Taxonomy" id="34504"/>
    <lineage>
        <taxon>Eukaryota</taxon>
        <taxon>Metazoa</taxon>
        <taxon>Spiralia</taxon>
        <taxon>Lophotrochozoa</taxon>
        <taxon>Platyhelminthes</taxon>
        <taxon>Trematoda</taxon>
        <taxon>Digenea</taxon>
        <taxon>Plagiorchiida</taxon>
        <taxon>Troglotremata</taxon>
        <taxon>Troglotrematidae</taxon>
        <taxon>Paragonimus</taxon>
    </lineage>
</organism>
<proteinExistence type="predicted"/>
<protein>
    <recommendedName>
        <fullName evidence="3">Peptidase A2 domain-containing protein</fullName>
    </recommendedName>
</protein>
<evidence type="ECO:0000313" key="1">
    <source>
        <dbReference type="EMBL" id="KAA3678481.1"/>
    </source>
</evidence>
<dbReference type="Proteomes" id="UP000324629">
    <property type="component" value="Unassembled WGS sequence"/>
</dbReference>
<sequence length="730" mass="82025">MLLVAKSNDISECYSDWLNVLNGVLRYHEQYDAVKLQIHVDGVSLVKSSLAQLWPILGCLTSPKTAVFIVGVFSGETKPGNVSEYFEDLTNEMLDLQLHGYYHVGSGSRCIIHFDCLIVDVAARAFIRQMKQHSSSFSCGKCCVRGVYTRGRPKHHIGVSPFEALPTEMVRSFPFDYMHLRMIAKTVDQFAALYGEEEMVYSIYCLTHISEDVRRRGPLDGFSASPFESHISRLGRLNNLRSWFAQFETIFAPGQIDSELAHLEQVVATPHATENVDGIPELLGSTKPYEQLKLALIKLVGLSDRQRISQLPKVNELGDRKPLQPLRHVQLPADTTHVDQTLFEEMCLQRLPRDMQNTPDQRRVQLISRHRTPIPITSGITGNLTGTPDDAANPAISVQSAKQGSQILMATDVGLPLRRPFFLKKHESGIRHFIDAGAEFSVILPVVHGLNRSVTFSLRASNGSTIKVFGHSSHTPKLGFRRPFSRIFTIADVRIAVIGVDLLQHFDLWVDSRRCPPVAQAMRYQASPSIRLFFDILRLRRPSQVPRGTTVTAGPPVFAKARRLTPDGPKIARVEFEHMLKLGIIRPSTELCVLARIQKLPVPSIKGDQPIGATSHCVYQFACNCNESYIGRTERCLISRVKEHLPKWVQNSGLRENDTVVETRKQPTSTVARHVLTTGHVIDPICAFRILLRHSKLRFMRFAEAVAVNRLKPTLCVQKQLLVNLTLPWT</sequence>
<dbReference type="AlphaFoldDB" id="A0A5J4NSL7"/>
<reference evidence="1 2" key="1">
    <citation type="journal article" date="2019" name="Gigascience">
        <title>Whole-genome sequence of the oriental lung fluke Paragonimus westermani.</title>
        <authorList>
            <person name="Oey H."/>
            <person name="Zakrzewski M."/>
            <person name="Narain K."/>
            <person name="Devi K.R."/>
            <person name="Agatsuma T."/>
            <person name="Nawaratna S."/>
            <person name="Gobert G.N."/>
            <person name="Jones M.K."/>
            <person name="Ragan M.A."/>
            <person name="McManus D.P."/>
            <person name="Krause L."/>
        </authorList>
    </citation>
    <scope>NUCLEOTIDE SEQUENCE [LARGE SCALE GENOMIC DNA]</scope>
    <source>
        <strain evidence="1 2">IND2009</strain>
    </source>
</reference>